<dbReference type="RefSeq" id="XP_002956051.1">
    <property type="nucleotide sequence ID" value="XM_002956005.1"/>
</dbReference>
<dbReference type="MEROPS" id="M11.002"/>
<gene>
    <name evidence="3" type="primary">vmp14</name>
    <name evidence="3" type="ORF">VOLCADRAFT_127215</name>
</gene>
<feature type="domain" description="Peptidase M11 gametolysin" evidence="2">
    <location>
        <begin position="136"/>
        <end position="437"/>
    </location>
</feature>
<dbReference type="AlphaFoldDB" id="D8UBM0"/>
<dbReference type="Pfam" id="PF05548">
    <property type="entry name" value="Peptidase_M11"/>
    <property type="match status" value="1"/>
</dbReference>
<sequence>MGTPPSSEDVPPGGGAPEGLSNAPDVAASATVDVSGELMLVDTHLEAQWIIRQYDGTLTPVALGYTPPKTDDLGKPVLSGALVTIVSCSYSHFHYNVQCSCYIDDLGICNPAPGDNTVVLLGKTLLLPDIKTIHQRLLVIILDYSICGSPATMNQTAARMVFLGPKGDGSGGIAEKYTQCSHGKFNLNTTAFKVITVRSNCTDAIVKKCAYWTMGSDGETGARLLLGGKAFAEFTHFAYIIPPGVGRVCTWNGLASLPGKQIWLQSWSYGVQRWATVMQEALHNYGLGHSWQDGRESEDFSTVMGRGDACPNAAELAYLGWATPAPGGDRIDSKALPVGTSRTFNMPATYLSPNGSYLRVVPDWLPTYGNPSAARNLYMAVRVRKGGDTLLGSLYANKVNIHEVNATMDNNLDTYIYQDRKISFVSATPPKSMMNLTTYNLVIYAGSWVDTDVLRVHLCRYQASPIECPTLRALEKRPMPAPSPSPRGGPRPPGPRAITN</sequence>
<dbReference type="STRING" id="3068.D8UBM0"/>
<proteinExistence type="predicted"/>
<evidence type="ECO:0000313" key="4">
    <source>
        <dbReference type="Proteomes" id="UP000001058"/>
    </source>
</evidence>
<dbReference type="eggNOG" id="KOG1187">
    <property type="taxonomic scope" value="Eukaryota"/>
</dbReference>
<evidence type="ECO:0000313" key="3">
    <source>
        <dbReference type="EMBL" id="EFJ42791.1"/>
    </source>
</evidence>
<protein>
    <submittedName>
        <fullName evidence="3">Metalloproteinase, extracellular matrix glycoprotein VMP14</fullName>
    </submittedName>
</protein>
<accession>D8UBM0</accession>
<dbReference type="GeneID" id="9626604"/>
<evidence type="ECO:0000256" key="1">
    <source>
        <dbReference type="SAM" id="MobiDB-lite"/>
    </source>
</evidence>
<feature type="non-terminal residue" evidence="3">
    <location>
        <position position="500"/>
    </location>
</feature>
<dbReference type="KEGG" id="vcn:VOLCADRAFT_127215"/>
<dbReference type="Proteomes" id="UP000001058">
    <property type="component" value="Unassembled WGS sequence"/>
</dbReference>
<reference evidence="3 4" key="1">
    <citation type="journal article" date="2010" name="Science">
        <title>Genomic analysis of organismal complexity in the multicellular green alga Volvox carteri.</title>
        <authorList>
            <person name="Prochnik S.E."/>
            <person name="Umen J."/>
            <person name="Nedelcu A.M."/>
            <person name="Hallmann A."/>
            <person name="Miller S.M."/>
            <person name="Nishii I."/>
            <person name="Ferris P."/>
            <person name="Kuo A."/>
            <person name="Mitros T."/>
            <person name="Fritz-Laylin L.K."/>
            <person name="Hellsten U."/>
            <person name="Chapman J."/>
            <person name="Simakov O."/>
            <person name="Rensing S.A."/>
            <person name="Terry A."/>
            <person name="Pangilinan J."/>
            <person name="Kapitonov V."/>
            <person name="Jurka J."/>
            <person name="Salamov A."/>
            <person name="Shapiro H."/>
            <person name="Schmutz J."/>
            <person name="Grimwood J."/>
            <person name="Lindquist E."/>
            <person name="Lucas S."/>
            <person name="Grigoriev I.V."/>
            <person name="Schmitt R."/>
            <person name="Kirk D."/>
            <person name="Rokhsar D.S."/>
        </authorList>
    </citation>
    <scope>NUCLEOTIDE SEQUENCE [LARGE SCALE GENOMIC DNA]</scope>
    <source>
        <strain evidence="4">f. Nagariensis / Eve</strain>
    </source>
</reference>
<feature type="region of interest" description="Disordered" evidence="1">
    <location>
        <begin position="473"/>
        <end position="500"/>
    </location>
</feature>
<evidence type="ECO:0000259" key="2">
    <source>
        <dbReference type="Pfam" id="PF05548"/>
    </source>
</evidence>
<name>D8UBM0_VOLCA</name>
<feature type="region of interest" description="Disordered" evidence="1">
    <location>
        <begin position="1"/>
        <end position="23"/>
    </location>
</feature>
<dbReference type="InterPro" id="IPR008752">
    <property type="entry name" value="Peptidase_M11"/>
</dbReference>
<feature type="compositionally biased region" description="Pro residues" evidence="1">
    <location>
        <begin position="479"/>
        <end position="500"/>
    </location>
</feature>
<dbReference type="InParanoid" id="D8UBM0"/>
<organism evidence="4">
    <name type="scientific">Volvox carteri f. nagariensis</name>
    <dbReference type="NCBI Taxonomy" id="3068"/>
    <lineage>
        <taxon>Eukaryota</taxon>
        <taxon>Viridiplantae</taxon>
        <taxon>Chlorophyta</taxon>
        <taxon>core chlorophytes</taxon>
        <taxon>Chlorophyceae</taxon>
        <taxon>CS clade</taxon>
        <taxon>Chlamydomonadales</taxon>
        <taxon>Volvocaceae</taxon>
        <taxon>Volvox</taxon>
    </lineage>
</organism>
<dbReference type="EMBL" id="GL378378">
    <property type="protein sequence ID" value="EFJ42791.1"/>
    <property type="molecule type" value="Genomic_DNA"/>
</dbReference>
<keyword evidence="4" id="KW-1185">Reference proteome</keyword>
<dbReference type="OrthoDB" id="540537at2759"/>